<dbReference type="AlphaFoldDB" id="A0A139IPX4"/>
<keyword evidence="2" id="KW-1185">Reference proteome</keyword>
<reference evidence="1 2" key="1">
    <citation type="submission" date="2015-07" db="EMBL/GenBank/DDBJ databases">
        <title>Comparative genomics of the Sigatoka disease complex on banana suggests a link between parallel evolutionary changes in Pseudocercospora fijiensis and Pseudocercospora eumusae and increased virulence on the banana host.</title>
        <authorList>
            <person name="Chang T.-C."/>
            <person name="Salvucci A."/>
            <person name="Crous P.W."/>
            <person name="Stergiopoulos I."/>
        </authorList>
    </citation>
    <scope>NUCLEOTIDE SEQUENCE [LARGE SCALE GENOMIC DNA]</scope>
    <source>
        <strain evidence="1 2">CBS 116634</strain>
    </source>
</reference>
<comment type="caution">
    <text evidence="1">The sequence shown here is derived from an EMBL/GenBank/DDBJ whole genome shotgun (WGS) entry which is preliminary data.</text>
</comment>
<proteinExistence type="predicted"/>
<protein>
    <submittedName>
        <fullName evidence="1">Uncharacterized protein</fullName>
    </submittedName>
</protein>
<gene>
    <name evidence="1" type="ORF">AC579_6796</name>
</gene>
<evidence type="ECO:0000313" key="2">
    <source>
        <dbReference type="Proteomes" id="UP000073492"/>
    </source>
</evidence>
<dbReference type="Proteomes" id="UP000073492">
    <property type="component" value="Unassembled WGS sequence"/>
</dbReference>
<accession>A0A139IPX4</accession>
<evidence type="ECO:0000313" key="1">
    <source>
        <dbReference type="EMBL" id="KXT16821.1"/>
    </source>
</evidence>
<name>A0A139IPX4_9PEZI</name>
<organism evidence="1 2">
    <name type="scientific">Pseudocercospora musae</name>
    <dbReference type="NCBI Taxonomy" id="113226"/>
    <lineage>
        <taxon>Eukaryota</taxon>
        <taxon>Fungi</taxon>
        <taxon>Dikarya</taxon>
        <taxon>Ascomycota</taxon>
        <taxon>Pezizomycotina</taxon>
        <taxon>Dothideomycetes</taxon>
        <taxon>Dothideomycetidae</taxon>
        <taxon>Mycosphaerellales</taxon>
        <taxon>Mycosphaerellaceae</taxon>
        <taxon>Pseudocercospora</taxon>
    </lineage>
</organism>
<sequence>MTHQFAAYEWFQRAEEKKWCSSPPSTAATGYSHGLPVGYVSANVGSEAIAVRGGDVVDLAVDRRPSTVDTLLAQTSRN</sequence>
<dbReference type="EMBL" id="LFZO01000029">
    <property type="protein sequence ID" value="KXT16821.1"/>
    <property type="molecule type" value="Genomic_DNA"/>
</dbReference>